<organism evidence="3 4">
    <name type="scientific">Orchesella dallaii</name>
    <dbReference type="NCBI Taxonomy" id="48710"/>
    <lineage>
        <taxon>Eukaryota</taxon>
        <taxon>Metazoa</taxon>
        <taxon>Ecdysozoa</taxon>
        <taxon>Arthropoda</taxon>
        <taxon>Hexapoda</taxon>
        <taxon>Collembola</taxon>
        <taxon>Entomobryomorpha</taxon>
        <taxon>Entomobryoidea</taxon>
        <taxon>Orchesellidae</taxon>
        <taxon>Orchesellinae</taxon>
        <taxon>Orchesella</taxon>
    </lineage>
</organism>
<gene>
    <name evidence="3" type="ORF">ODALV1_LOCUS8351</name>
</gene>
<accession>A0ABP1QBE1</accession>
<name>A0ABP1QBE1_9HEXA</name>
<dbReference type="PANTHER" id="PTHR37686">
    <property type="entry name" value="LD36006P"/>
    <property type="match status" value="1"/>
</dbReference>
<keyword evidence="2" id="KW-0472">Membrane</keyword>
<feature type="transmembrane region" description="Helical" evidence="2">
    <location>
        <begin position="710"/>
        <end position="732"/>
    </location>
</feature>
<feature type="compositionally biased region" description="Polar residues" evidence="1">
    <location>
        <begin position="1123"/>
        <end position="1135"/>
    </location>
</feature>
<evidence type="ECO:0000313" key="3">
    <source>
        <dbReference type="EMBL" id="CAL8092891.1"/>
    </source>
</evidence>
<dbReference type="EMBL" id="CAXLJM020000025">
    <property type="protein sequence ID" value="CAL8092891.1"/>
    <property type="molecule type" value="Genomic_DNA"/>
</dbReference>
<keyword evidence="2" id="KW-0812">Transmembrane</keyword>
<comment type="caution">
    <text evidence="3">The sequence shown here is derived from an EMBL/GenBank/DDBJ whole genome shotgun (WGS) entry which is preliminary data.</text>
</comment>
<reference evidence="3 4" key="1">
    <citation type="submission" date="2024-08" db="EMBL/GenBank/DDBJ databases">
        <authorList>
            <person name="Cucini C."/>
            <person name="Frati F."/>
        </authorList>
    </citation>
    <scope>NUCLEOTIDE SEQUENCE [LARGE SCALE GENOMIC DNA]</scope>
</reference>
<dbReference type="PANTHER" id="PTHR37686:SF1">
    <property type="entry name" value="LD36006P"/>
    <property type="match status" value="1"/>
</dbReference>
<protein>
    <submittedName>
        <fullName evidence="3">Uncharacterized protein</fullName>
    </submittedName>
</protein>
<dbReference type="Pfam" id="PF25228">
    <property type="entry name" value="Lips"/>
    <property type="match status" value="1"/>
</dbReference>
<evidence type="ECO:0000313" key="4">
    <source>
        <dbReference type="Proteomes" id="UP001642540"/>
    </source>
</evidence>
<keyword evidence="2" id="KW-1133">Transmembrane helix</keyword>
<evidence type="ECO:0000256" key="2">
    <source>
        <dbReference type="SAM" id="Phobius"/>
    </source>
</evidence>
<feature type="region of interest" description="Disordered" evidence="1">
    <location>
        <begin position="1103"/>
        <end position="1147"/>
    </location>
</feature>
<dbReference type="Proteomes" id="UP001642540">
    <property type="component" value="Unassembled WGS sequence"/>
</dbReference>
<sequence length="1169" mass="134134">MSQEPEPEKGGLELDIKWESVESEDVREVIERIQLVSDRVLFHWRAFPITLPQSIVDNKQICLKDLFVLPTFDELDALTTDCKGNPKFLSHNQLQSIKRKGQFTVPSINFPGQTHLWKLNNVFQKGIDTAREEYLDGLAFSMRFLVVYAPELLIADRFSVKEALRSLKSNLVELFDLLFGLGKLYSPNLERRIQEERCKFLVAELKCKGEGAKQIGRYVRNQAQKALREKVTMAMEKAPPIPYRFTTPISLEVDLRLFDRDVMRKVASPLTRILEKSGRGWFLSFREKVIAELKTRKLSEAEIEMEANIMVMDEYLKRVYNGVRSCSEITCIGQDVDRLLIEQAHLYVLMHRALDIVSIKMEMELRDIKKYFVGEYPILSRDLYWMKEQMDRAQRKFVDENKWLPHEISVELFKQHFLKQHTYFLSRDLAFMRDTEPVLRKELEADKKPCRVYEWKIRIWRPENYLITRMLHGQTEVIPTVISSVPTSITSPRSDPYHPIFSVKRVTTGVTTCRWPFWRVNNYLYRTLSWLLNTMFFLGYIIPWCSPLSVRALVCTRPFLPDYELSQVNGTLCPKKSSQRATLISRLIDIWRKVSKARTRFESQPDTGFLGKGWNRFLNRFWNYAIKGFFPSLFLLLFLPLGSLAACLVSFVLCITSPAWMPVVALVFHWVSLTVYDFDCPTPDRNQICPLFLTLGSLVLRGVVQPILCLIGALLLCPTVSGLIALWSVINYGMRISWDSLMFYSLIKPKGRLPSRNSWIVKRVMGPGLAPDFYFEITIEQALIAFQAKLETEELNVYYHNANQKISEPLTVYKTFFQNCLSPFSAKLVESEGPYKDLIRETLVLKSSLEAKVLKRRQQLETGLNVSTRSRIRMRKPLLEKTLFTACKVAQNFYPINIFSKMSRDEVTNFWESRGLDVGDWMNLTILLMSEIFCQDFLTPIDDLDVCFSVEMRMRENPISSDVMLTTIDSECWGREVPLTMSKVKYHIHSPFLDISAFNPMSRSAHIIEQTLSLYLCIPLPILHPAFISVIIHNRETDNPFSTDNAVCQAILKALQDSGPTLNQECISLDIEETTSSFSGDNSSLARSTPTQEDMLAVDSPTHLYGQIPTHPPPSRKGGVDAGSSTLDLGTSVNKSAHGGHGHSSKASLACPEEINLEDVVLSSYGTTV</sequence>
<proteinExistence type="predicted"/>
<feature type="transmembrane region" description="Helical" evidence="2">
    <location>
        <begin position="629"/>
        <end position="653"/>
    </location>
</feature>
<evidence type="ECO:0000256" key="1">
    <source>
        <dbReference type="SAM" id="MobiDB-lite"/>
    </source>
</evidence>
<keyword evidence="4" id="KW-1185">Reference proteome</keyword>
<dbReference type="InterPro" id="IPR057435">
    <property type="entry name" value="Lips"/>
</dbReference>